<dbReference type="SUPFAM" id="SSF141868">
    <property type="entry name" value="EAL domain-like"/>
    <property type="match status" value="1"/>
</dbReference>
<dbReference type="RefSeq" id="WP_267654843.1">
    <property type="nucleotide sequence ID" value="NZ_JAOVZR010000001.1"/>
</dbReference>
<evidence type="ECO:0000259" key="2">
    <source>
        <dbReference type="PROSITE" id="PS50883"/>
    </source>
</evidence>
<feature type="transmembrane region" description="Helical" evidence="1">
    <location>
        <begin position="128"/>
        <end position="146"/>
    </location>
</feature>
<dbReference type="InterPro" id="IPR035919">
    <property type="entry name" value="EAL_sf"/>
</dbReference>
<dbReference type="InterPro" id="IPR001633">
    <property type="entry name" value="EAL_dom"/>
</dbReference>
<dbReference type="PANTHER" id="PTHR33121">
    <property type="entry name" value="CYCLIC DI-GMP PHOSPHODIESTERASE PDEF"/>
    <property type="match status" value="1"/>
</dbReference>
<feature type="transmembrane region" description="Helical" evidence="1">
    <location>
        <begin position="75"/>
        <end position="93"/>
    </location>
</feature>
<name>A0ABT3ZC19_9HYPH</name>
<keyword evidence="1" id="KW-1133">Transmembrane helix</keyword>
<evidence type="ECO:0000256" key="1">
    <source>
        <dbReference type="SAM" id="Phobius"/>
    </source>
</evidence>
<keyword evidence="1" id="KW-0472">Membrane</keyword>
<feature type="transmembrane region" description="Helical" evidence="1">
    <location>
        <begin position="47"/>
        <end position="68"/>
    </location>
</feature>
<protein>
    <submittedName>
        <fullName evidence="3">EAL domain-containing protein</fullName>
    </submittedName>
</protein>
<comment type="caution">
    <text evidence="3">The sequence shown here is derived from an EMBL/GenBank/DDBJ whole genome shotgun (WGS) entry which is preliminary data.</text>
</comment>
<feature type="transmembrane region" description="Helical" evidence="1">
    <location>
        <begin position="166"/>
        <end position="185"/>
    </location>
</feature>
<dbReference type="CDD" id="cd01948">
    <property type="entry name" value="EAL"/>
    <property type="match status" value="1"/>
</dbReference>
<dbReference type="PANTHER" id="PTHR33121:SF70">
    <property type="entry name" value="SIGNALING PROTEIN YKOW"/>
    <property type="match status" value="1"/>
</dbReference>
<evidence type="ECO:0000313" key="4">
    <source>
        <dbReference type="Proteomes" id="UP001073227"/>
    </source>
</evidence>
<feature type="transmembrane region" description="Helical" evidence="1">
    <location>
        <begin position="105"/>
        <end position="121"/>
    </location>
</feature>
<dbReference type="Gene3D" id="3.20.20.450">
    <property type="entry name" value="EAL domain"/>
    <property type="match status" value="1"/>
</dbReference>
<proteinExistence type="predicted"/>
<feature type="domain" description="EAL" evidence="2">
    <location>
        <begin position="190"/>
        <end position="444"/>
    </location>
</feature>
<dbReference type="SMART" id="SM00052">
    <property type="entry name" value="EAL"/>
    <property type="match status" value="1"/>
</dbReference>
<organism evidence="3 4">
    <name type="scientific">Hoeflea algicola</name>
    <dbReference type="NCBI Taxonomy" id="2983763"/>
    <lineage>
        <taxon>Bacteria</taxon>
        <taxon>Pseudomonadati</taxon>
        <taxon>Pseudomonadota</taxon>
        <taxon>Alphaproteobacteria</taxon>
        <taxon>Hyphomicrobiales</taxon>
        <taxon>Rhizobiaceae</taxon>
        <taxon>Hoeflea</taxon>
    </lineage>
</organism>
<gene>
    <name evidence="3" type="ORF">OEG84_16955</name>
</gene>
<dbReference type="InterPro" id="IPR050706">
    <property type="entry name" value="Cyclic-di-GMP_PDE-like"/>
</dbReference>
<keyword evidence="1" id="KW-0812">Transmembrane</keyword>
<sequence>MGKLKLELHPALANEYSTRMVVAYKYGSLVITAIGLGWAVVFAAIGWWGVVALDFAIVASGLAIYLLIRRGHFTFGLLAAQAALMMIVIIMGLLLDVPTAEAPRVSHLFLLVVAALGYLNYQREKSRTQLVLIGLCLLAFIVLASAPLESSFVVTMPDVLRSAGTWVNTIMATTILAACIHAMQAEFNRKDKFSRDLMTALWNDEFQLAYQPQVDLSQNTIGAEALLRWNSPKRGAVSPADFIPQAEELGLMVAIGGWVLESGCRTLAEWGKKPCYRHLSLSINVSASQLMHKDFETFVHDTLVKTRADPHRLILELTESVLVADIELVVAKLDALRKLGITIALDDFGTGYSSLSYLRRLPIQQIKIDRSFVQDAVNSPASASLVKNVVLMSRDLGHTVLAEGVETMEQHALLARFGCVEFQGYLYGKPVALAAFEQGIEAEARDEAPERLHRRG</sequence>
<feature type="transmembrane region" description="Helical" evidence="1">
    <location>
        <begin position="21"/>
        <end position="41"/>
    </location>
</feature>
<dbReference type="EMBL" id="JAOVZR010000001">
    <property type="protein sequence ID" value="MCY0149352.1"/>
    <property type="molecule type" value="Genomic_DNA"/>
</dbReference>
<reference evidence="3" key="1">
    <citation type="submission" date="2022-10" db="EMBL/GenBank/DDBJ databases">
        <title>Hoeflea sp. G2-23, isolated from marine algae.</title>
        <authorList>
            <person name="Kristyanto S."/>
            <person name="Kim J.M."/>
            <person name="Jeon C.O."/>
        </authorList>
    </citation>
    <scope>NUCLEOTIDE SEQUENCE</scope>
    <source>
        <strain evidence="3">G2-23</strain>
    </source>
</reference>
<dbReference type="Pfam" id="PF00563">
    <property type="entry name" value="EAL"/>
    <property type="match status" value="1"/>
</dbReference>
<dbReference type="PROSITE" id="PS50883">
    <property type="entry name" value="EAL"/>
    <property type="match status" value="1"/>
</dbReference>
<dbReference type="Proteomes" id="UP001073227">
    <property type="component" value="Unassembled WGS sequence"/>
</dbReference>
<evidence type="ECO:0000313" key="3">
    <source>
        <dbReference type="EMBL" id="MCY0149352.1"/>
    </source>
</evidence>
<accession>A0ABT3ZC19</accession>
<keyword evidence="4" id="KW-1185">Reference proteome</keyword>